<dbReference type="Proteomes" id="UP000076078">
    <property type="component" value="Unassembled WGS sequence"/>
</dbReference>
<dbReference type="AlphaFoldDB" id="A0A152A7T9"/>
<evidence type="ECO:0000313" key="2">
    <source>
        <dbReference type="EMBL" id="KYR02191.1"/>
    </source>
</evidence>
<gene>
    <name evidence="2" type="ORF">DLAC_01008</name>
</gene>
<accession>A0A152A7T9</accession>
<protein>
    <submittedName>
        <fullName evidence="2">Uncharacterized protein</fullName>
    </submittedName>
</protein>
<dbReference type="EMBL" id="LODT01000004">
    <property type="protein sequence ID" value="KYR02191.1"/>
    <property type="molecule type" value="Genomic_DNA"/>
</dbReference>
<keyword evidence="3" id="KW-1185">Reference proteome</keyword>
<name>A0A152A7T9_TIELA</name>
<feature type="compositionally biased region" description="Acidic residues" evidence="1">
    <location>
        <begin position="56"/>
        <end position="67"/>
    </location>
</feature>
<proteinExistence type="predicted"/>
<sequence>MIFKALSNMGNVTPNSLMKGHVNGYSDDGFVPNSDIQLAKRGGGRKGGGRNRGNDVDIDVDIDVDNR</sequence>
<comment type="caution">
    <text evidence="2">The sequence shown here is derived from an EMBL/GenBank/DDBJ whole genome shotgun (WGS) entry which is preliminary data.</text>
</comment>
<organism evidence="2 3">
    <name type="scientific">Tieghemostelium lacteum</name>
    <name type="common">Slime mold</name>
    <name type="synonym">Dictyostelium lacteum</name>
    <dbReference type="NCBI Taxonomy" id="361077"/>
    <lineage>
        <taxon>Eukaryota</taxon>
        <taxon>Amoebozoa</taxon>
        <taxon>Evosea</taxon>
        <taxon>Eumycetozoa</taxon>
        <taxon>Dictyostelia</taxon>
        <taxon>Dictyosteliales</taxon>
        <taxon>Raperosteliaceae</taxon>
        <taxon>Tieghemostelium</taxon>
    </lineage>
</organism>
<reference evidence="2 3" key="1">
    <citation type="submission" date="2015-12" db="EMBL/GenBank/DDBJ databases">
        <title>Dictyostelia acquired genes for synthesis and detection of signals that induce cell-type specialization by lateral gene transfer from prokaryotes.</title>
        <authorList>
            <person name="Gloeckner G."/>
            <person name="Schaap P."/>
        </authorList>
    </citation>
    <scope>NUCLEOTIDE SEQUENCE [LARGE SCALE GENOMIC DNA]</scope>
    <source>
        <strain evidence="2 3">TK</strain>
    </source>
</reference>
<evidence type="ECO:0000256" key="1">
    <source>
        <dbReference type="SAM" id="MobiDB-lite"/>
    </source>
</evidence>
<evidence type="ECO:0000313" key="3">
    <source>
        <dbReference type="Proteomes" id="UP000076078"/>
    </source>
</evidence>
<feature type="region of interest" description="Disordered" evidence="1">
    <location>
        <begin position="36"/>
        <end position="67"/>
    </location>
</feature>
<dbReference type="InParanoid" id="A0A152A7T9"/>